<dbReference type="Pfam" id="PF04046">
    <property type="entry name" value="PSP"/>
    <property type="match status" value="1"/>
</dbReference>
<feature type="compositionally biased region" description="Basic and acidic residues" evidence="8">
    <location>
        <begin position="441"/>
        <end position="462"/>
    </location>
</feature>
<evidence type="ECO:0000313" key="13">
    <source>
        <dbReference type="RefSeq" id="XP_039143130.1"/>
    </source>
</evidence>
<dbReference type="GO" id="GO:0005654">
    <property type="term" value="C:nucleoplasm"/>
    <property type="evidence" value="ECO:0007669"/>
    <property type="project" value="UniProtKB-SubCell"/>
</dbReference>
<evidence type="ECO:0000313" key="11">
    <source>
        <dbReference type="RefSeq" id="XP_039143128.1"/>
    </source>
</evidence>
<keyword evidence="3" id="KW-0479">Metal-binding</keyword>
<dbReference type="GO" id="GO:0071013">
    <property type="term" value="C:catalytic step 2 spliceosome"/>
    <property type="evidence" value="ECO:0007669"/>
    <property type="project" value="TreeGrafter"/>
</dbReference>
<dbReference type="GO" id="GO:0003723">
    <property type="term" value="F:RNA binding"/>
    <property type="evidence" value="ECO:0007669"/>
    <property type="project" value="TreeGrafter"/>
</dbReference>
<dbReference type="PROSITE" id="PS50158">
    <property type="entry name" value="ZF_CCHC"/>
    <property type="match status" value="1"/>
</dbReference>
<dbReference type="RefSeq" id="XP_039143129.1">
    <property type="nucleotide sequence ID" value="XM_039287195.1"/>
</dbReference>
<name>A0AB40CYJ5_DIOCR</name>
<dbReference type="SMART" id="SM00581">
    <property type="entry name" value="PSP"/>
    <property type="match status" value="1"/>
</dbReference>
<feature type="compositionally biased region" description="Polar residues" evidence="8">
    <location>
        <begin position="519"/>
        <end position="552"/>
    </location>
</feature>
<dbReference type="GeneID" id="120280372"/>
<feature type="region of interest" description="Disordered" evidence="8">
    <location>
        <begin position="327"/>
        <end position="363"/>
    </location>
</feature>
<keyword evidence="10" id="KW-1185">Reference proteome</keyword>
<evidence type="ECO:0000313" key="12">
    <source>
        <dbReference type="RefSeq" id="XP_039143129.1"/>
    </source>
</evidence>
<keyword evidence="6" id="KW-0539">Nucleus</keyword>
<keyword evidence="5" id="KW-0862">Zinc</keyword>
<feature type="compositionally biased region" description="Polar residues" evidence="8">
    <location>
        <begin position="32"/>
        <end position="46"/>
    </location>
</feature>
<sequence>MMDSNNFTDPDTSGTSNGRGEENVPELLNTVPDENNLTESTSQTTIPIGDSIEEVDMDIEEEEGQYSPIVNVEVEAQQKDSALSQSSELTTSVTMLEKEDPQQDQENGHAIIQNGKSRDNFLVDERVITGAKRARITYDDQQPSVHVVYKSLTRESKKKLMQLMQHWSEWEAQRQSSSDVSSEEAFESGEETYFPALSLRSGRSSTVSFWLDNMKRKEEINDIQLENESVPLYDRGYTLGSTSLDGSTNSNWIETPDTSRCFNCGSYSHMLRECPRPRNRYAISNARRLHGSKRNQPSGPRVQIRYYQKSSGKIDDDIKPGVLGTEAKESLGIRESDPLPWLHRTQEPGHPPGYLEGAEDEDQPSGITIFSEEEEIKEEYEEGELPEKAEPETPLRKMAAEFSGINAPSPANANQRLWAVHSGGFPGSYPSKHHRFSRSSHSSESHGGRSHERWSEDHRDNRLPSSDTGGYYSPRYSPYGQHPALNRSLSDRERGTPLPDKNSANPFTYPPPPPPPGTTRHSSYHSPTTSGEHWKNYSSYNGITSPSVSSQQARDRHDHHFRNHSRR</sequence>
<dbReference type="PANTHER" id="PTHR13316">
    <property type="entry name" value="ZINC FINGER, CCHC DOMAIN CONTAINING 8"/>
    <property type="match status" value="1"/>
</dbReference>
<dbReference type="RefSeq" id="XP_039143130.1">
    <property type="nucleotide sequence ID" value="XM_039287196.1"/>
</dbReference>
<evidence type="ECO:0000256" key="6">
    <source>
        <dbReference type="ARBA" id="ARBA00023242"/>
    </source>
</evidence>
<evidence type="ECO:0000256" key="5">
    <source>
        <dbReference type="ARBA" id="ARBA00022833"/>
    </source>
</evidence>
<dbReference type="SUPFAM" id="SSF57756">
    <property type="entry name" value="Retrovirus zinc finger-like domains"/>
    <property type="match status" value="1"/>
</dbReference>
<dbReference type="PANTHER" id="PTHR13316:SF0">
    <property type="entry name" value="ZINC FINGER CCHC DOMAIN-CONTAINING PROTEIN 8"/>
    <property type="match status" value="1"/>
</dbReference>
<feature type="compositionally biased region" description="Basic and acidic residues" evidence="8">
    <location>
        <begin position="385"/>
        <end position="399"/>
    </location>
</feature>
<comment type="similarity">
    <text evidence="2">Belongs to the ZCCHC8 family.</text>
</comment>
<feature type="compositionally biased region" description="Pro residues" evidence="8">
    <location>
        <begin position="508"/>
        <end position="517"/>
    </location>
</feature>
<evidence type="ECO:0000256" key="7">
    <source>
        <dbReference type="PROSITE-ProRule" id="PRU00047"/>
    </source>
</evidence>
<organism evidence="10 12">
    <name type="scientific">Dioscorea cayennensis subsp. rotundata</name>
    <name type="common">White Guinea yam</name>
    <name type="synonym">Dioscorea rotundata</name>
    <dbReference type="NCBI Taxonomy" id="55577"/>
    <lineage>
        <taxon>Eukaryota</taxon>
        <taxon>Viridiplantae</taxon>
        <taxon>Streptophyta</taxon>
        <taxon>Embryophyta</taxon>
        <taxon>Tracheophyta</taxon>
        <taxon>Spermatophyta</taxon>
        <taxon>Magnoliopsida</taxon>
        <taxon>Liliopsida</taxon>
        <taxon>Dioscoreales</taxon>
        <taxon>Dioscoreaceae</taxon>
        <taxon>Dioscorea</taxon>
    </lineage>
</organism>
<evidence type="ECO:0000313" key="10">
    <source>
        <dbReference type="Proteomes" id="UP001515500"/>
    </source>
</evidence>
<accession>A0AB40CYJ5</accession>
<feature type="region of interest" description="Disordered" evidence="8">
    <location>
        <begin position="376"/>
        <end position="567"/>
    </location>
</feature>
<dbReference type="GO" id="GO:0008270">
    <property type="term" value="F:zinc ion binding"/>
    <property type="evidence" value="ECO:0007669"/>
    <property type="project" value="UniProtKB-KW"/>
</dbReference>
<dbReference type="InterPro" id="IPR001878">
    <property type="entry name" value="Znf_CCHC"/>
</dbReference>
<reference evidence="11 12" key="1">
    <citation type="submission" date="2025-04" db="UniProtKB">
        <authorList>
            <consortium name="RefSeq"/>
        </authorList>
    </citation>
    <scope>IDENTIFICATION</scope>
</reference>
<protein>
    <submittedName>
        <fullName evidence="11 12">Zinc finger CCHC domain-containing protein 8-like isoform X1</fullName>
    </submittedName>
</protein>
<gene>
    <name evidence="11 12 13" type="primary">LOC120280372</name>
</gene>
<feature type="compositionally biased region" description="Low complexity" evidence="8">
    <location>
        <begin position="469"/>
        <end position="480"/>
    </location>
</feature>
<evidence type="ECO:0000256" key="1">
    <source>
        <dbReference type="ARBA" id="ARBA00004642"/>
    </source>
</evidence>
<comment type="subcellular location">
    <subcellularLocation>
        <location evidence="1">Nucleus</location>
        <location evidence="1">Nucleoplasm</location>
    </subcellularLocation>
</comment>
<keyword evidence="4 7" id="KW-0863">Zinc-finger</keyword>
<dbReference type="Proteomes" id="UP001515500">
    <property type="component" value="Chromosome 17"/>
</dbReference>
<feature type="compositionally biased region" description="Polar residues" evidence="8">
    <location>
        <begin position="1"/>
        <end position="18"/>
    </location>
</feature>
<dbReference type="InterPro" id="IPR006568">
    <property type="entry name" value="PSP_pro-rich"/>
</dbReference>
<evidence type="ECO:0000256" key="4">
    <source>
        <dbReference type="ARBA" id="ARBA00022771"/>
    </source>
</evidence>
<dbReference type="AlphaFoldDB" id="A0AB40CYJ5"/>
<feature type="region of interest" description="Disordered" evidence="8">
    <location>
        <begin position="1"/>
        <end position="50"/>
    </location>
</feature>
<evidence type="ECO:0000256" key="3">
    <source>
        <dbReference type="ARBA" id="ARBA00022723"/>
    </source>
</evidence>
<evidence type="ECO:0000259" key="9">
    <source>
        <dbReference type="PROSITE" id="PS50158"/>
    </source>
</evidence>
<feature type="domain" description="CCHC-type" evidence="9">
    <location>
        <begin position="260"/>
        <end position="276"/>
    </location>
</feature>
<evidence type="ECO:0000256" key="2">
    <source>
        <dbReference type="ARBA" id="ARBA00007497"/>
    </source>
</evidence>
<dbReference type="InterPro" id="IPR052115">
    <property type="entry name" value="NEXT_complex_subunit_ZCCHC8"/>
</dbReference>
<dbReference type="InterPro" id="IPR036875">
    <property type="entry name" value="Znf_CCHC_sf"/>
</dbReference>
<dbReference type="SMART" id="SM00343">
    <property type="entry name" value="ZnF_C2HC"/>
    <property type="match status" value="1"/>
</dbReference>
<dbReference type="RefSeq" id="XP_039143128.1">
    <property type="nucleotide sequence ID" value="XM_039287194.1"/>
</dbReference>
<feature type="compositionally biased region" description="Basic and acidic residues" evidence="8">
    <location>
        <begin position="327"/>
        <end position="337"/>
    </location>
</feature>
<evidence type="ECO:0000256" key="8">
    <source>
        <dbReference type="SAM" id="MobiDB-lite"/>
    </source>
</evidence>
<proteinExistence type="inferred from homology"/>